<proteinExistence type="predicted"/>
<comment type="caution">
    <text evidence="2">The sequence shown here is derived from an EMBL/GenBank/DDBJ whole genome shotgun (WGS) entry which is preliminary data.</text>
</comment>
<dbReference type="InterPro" id="IPR014729">
    <property type="entry name" value="Rossmann-like_a/b/a_fold"/>
</dbReference>
<dbReference type="AlphaFoldDB" id="A0A2W4ZWC5"/>
<organism evidence="2 3">
    <name type="scientific">Micavibrio aeruginosavorus</name>
    <dbReference type="NCBI Taxonomy" id="349221"/>
    <lineage>
        <taxon>Bacteria</taxon>
        <taxon>Pseudomonadati</taxon>
        <taxon>Bdellovibrionota</taxon>
        <taxon>Bdellovibrionia</taxon>
        <taxon>Bdellovibrionales</taxon>
        <taxon>Pseudobdellovibrionaceae</taxon>
        <taxon>Micavibrio</taxon>
    </lineage>
</organism>
<dbReference type="CDD" id="cd00293">
    <property type="entry name" value="USP-like"/>
    <property type="match status" value="1"/>
</dbReference>
<dbReference type="EMBL" id="QFNK01000106">
    <property type="protein sequence ID" value="PZO86590.1"/>
    <property type="molecule type" value="Genomic_DNA"/>
</dbReference>
<dbReference type="Pfam" id="PF00582">
    <property type="entry name" value="Usp"/>
    <property type="match status" value="1"/>
</dbReference>
<dbReference type="InterPro" id="IPR006016">
    <property type="entry name" value="UspA"/>
</dbReference>
<evidence type="ECO:0000259" key="1">
    <source>
        <dbReference type="Pfam" id="PF00582"/>
    </source>
</evidence>
<reference evidence="2 3" key="1">
    <citation type="submission" date="2017-08" db="EMBL/GenBank/DDBJ databases">
        <title>Infants hospitalized years apart are colonized by the same room-sourced microbial strains.</title>
        <authorList>
            <person name="Brooks B."/>
            <person name="Olm M.R."/>
            <person name="Firek B.A."/>
            <person name="Baker R."/>
            <person name="Thomas B.C."/>
            <person name="Morowitz M.J."/>
            <person name="Banfield J.F."/>
        </authorList>
    </citation>
    <scope>NUCLEOTIDE SEQUENCE [LARGE SCALE GENOMIC DNA]</scope>
    <source>
        <strain evidence="2">S2_018_000_R2_104</strain>
    </source>
</reference>
<dbReference type="SUPFAM" id="SSF52402">
    <property type="entry name" value="Adenine nucleotide alpha hydrolases-like"/>
    <property type="match status" value="1"/>
</dbReference>
<sequence length="178" mass="19643">MGGVHIPEEGLTMDEIIDVEYTPKRKSRAGDGGTYLVVADDTDEFKIALRYACEMAKNRRARVGILRIVEDQDFQHWGAVEQRMKKELREQAEKYLWSVAKAANELNGTMPSLYIAEGDKGEAVLQTIDADEYIIQLVLGGGVEHSTPGPLVSFCVGKGLGRLKVPVVVVPGHIKEFS</sequence>
<evidence type="ECO:0000313" key="2">
    <source>
        <dbReference type="EMBL" id="PZO86590.1"/>
    </source>
</evidence>
<dbReference type="Proteomes" id="UP000249557">
    <property type="component" value="Unassembled WGS sequence"/>
</dbReference>
<gene>
    <name evidence="2" type="ORF">DI626_06100</name>
</gene>
<evidence type="ECO:0000313" key="3">
    <source>
        <dbReference type="Proteomes" id="UP000249557"/>
    </source>
</evidence>
<accession>A0A2W4ZWC5</accession>
<name>A0A2W4ZWC5_9BACT</name>
<feature type="domain" description="UspA" evidence="1">
    <location>
        <begin position="36"/>
        <end position="133"/>
    </location>
</feature>
<dbReference type="Gene3D" id="3.40.50.620">
    <property type="entry name" value="HUPs"/>
    <property type="match status" value="1"/>
</dbReference>
<protein>
    <submittedName>
        <fullName evidence="2">Universal stress protein</fullName>
    </submittedName>
</protein>